<feature type="compositionally biased region" description="Basic and acidic residues" evidence="1">
    <location>
        <begin position="112"/>
        <end position="121"/>
    </location>
</feature>
<accession>A0A2G9RIU6</accession>
<feature type="region of interest" description="Disordered" evidence="1">
    <location>
        <begin position="186"/>
        <end position="282"/>
    </location>
</feature>
<name>A0A2G9RIU6_AQUCT</name>
<evidence type="ECO:0000313" key="3">
    <source>
        <dbReference type="Proteomes" id="UP000228934"/>
    </source>
</evidence>
<feature type="compositionally biased region" description="Basic and acidic residues" evidence="1">
    <location>
        <begin position="81"/>
        <end position="91"/>
    </location>
</feature>
<feature type="region of interest" description="Disordered" evidence="1">
    <location>
        <begin position="140"/>
        <end position="162"/>
    </location>
</feature>
<dbReference type="Proteomes" id="UP000228934">
    <property type="component" value="Unassembled WGS sequence"/>
</dbReference>
<gene>
    <name evidence="2" type="ORF">AB205_0104890</name>
</gene>
<feature type="compositionally biased region" description="Acidic residues" evidence="1">
    <location>
        <begin position="70"/>
        <end position="80"/>
    </location>
</feature>
<protein>
    <submittedName>
        <fullName evidence="2">Uncharacterized protein</fullName>
    </submittedName>
</protein>
<dbReference type="AlphaFoldDB" id="A0A2G9RIU6"/>
<organism evidence="2 3">
    <name type="scientific">Aquarana catesbeiana</name>
    <name type="common">American bullfrog</name>
    <name type="synonym">Rana catesbeiana</name>
    <dbReference type="NCBI Taxonomy" id="8400"/>
    <lineage>
        <taxon>Eukaryota</taxon>
        <taxon>Metazoa</taxon>
        <taxon>Chordata</taxon>
        <taxon>Craniata</taxon>
        <taxon>Vertebrata</taxon>
        <taxon>Euteleostomi</taxon>
        <taxon>Amphibia</taxon>
        <taxon>Batrachia</taxon>
        <taxon>Anura</taxon>
        <taxon>Neobatrachia</taxon>
        <taxon>Ranoidea</taxon>
        <taxon>Ranidae</taxon>
        <taxon>Aquarana</taxon>
    </lineage>
</organism>
<evidence type="ECO:0000313" key="2">
    <source>
        <dbReference type="EMBL" id="PIO27171.1"/>
    </source>
</evidence>
<evidence type="ECO:0000256" key="1">
    <source>
        <dbReference type="SAM" id="MobiDB-lite"/>
    </source>
</evidence>
<feature type="region of interest" description="Disordered" evidence="1">
    <location>
        <begin position="26"/>
        <end position="45"/>
    </location>
</feature>
<proteinExistence type="predicted"/>
<dbReference type="EMBL" id="KV939904">
    <property type="protein sequence ID" value="PIO27171.1"/>
    <property type="molecule type" value="Genomic_DNA"/>
</dbReference>
<keyword evidence="3" id="KW-1185">Reference proteome</keyword>
<reference evidence="3" key="1">
    <citation type="journal article" date="2017" name="Nat. Commun.">
        <title>The North American bullfrog draft genome provides insight into hormonal regulation of long noncoding RNA.</title>
        <authorList>
            <person name="Hammond S.A."/>
            <person name="Warren R.L."/>
            <person name="Vandervalk B.P."/>
            <person name="Kucuk E."/>
            <person name="Khan H."/>
            <person name="Gibb E.A."/>
            <person name="Pandoh P."/>
            <person name="Kirk H."/>
            <person name="Zhao Y."/>
            <person name="Jones M."/>
            <person name="Mungall A.J."/>
            <person name="Coope R."/>
            <person name="Pleasance S."/>
            <person name="Moore R.A."/>
            <person name="Holt R.A."/>
            <person name="Round J.M."/>
            <person name="Ohora S."/>
            <person name="Walle B.V."/>
            <person name="Veldhoen N."/>
            <person name="Helbing C.C."/>
            <person name="Birol I."/>
        </authorList>
    </citation>
    <scope>NUCLEOTIDE SEQUENCE [LARGE SCALE GENOMIC DNA]</scope>
</reference>
<feature type="region of interest" description="Disordered" evidence="1">
    <location>
        <begin position="70"/>
        <end position="124"/>
    </location>
</feature>
<sequence>MLQVCQLHSDGTEGVRAGQASEVFSRKGSMMDGGEEKALEDDTSLEGEDFLSRLTDEEKECLQYLLETIDSLDQDEDENANSDHDTGEHLRNSTASLQDRNTKLKSLSESVKLSEKAEHVHTPSKMKIVKSYSEDSTGFSITVSPDTGQRSTSSHPSHLRKFDTIMRSGVNVQELRARFVRQPGTSLFEESSKETSMSSKQLPQAAHNQVSPRQEALQKLGLLKLNQSNSNTGQSSEEDQHGMDQHPPGKNFELNQNNLKPGANFPRSVERKPGGFDKIWPP</sequence>
<dbReference type="OrthoDB" id="8728732at2759"/>
<feature type="compositionally biased region" description="Polar residues" evidence="1">
    <location>
        <begin position="225"/>
        <end position="235"/>
    </location>
</feature>
<feature type="compositionally biased region" description="Polar residues" evidence="1">
    <location>
        <begin position="140"/>
        <end position="156"/>
    </location>
</feature>